<evidence type="ECO:0000256" key="1">
    <source>
        <dbReference type="SAM" id="MobiDB-lite"/>
    </source>
</evidence>
<keyword evidence="3" id="KW-1185">Reference proteome</keyword>
<dbReference type="GeneTree" id="ENSGT00950000186269"/>
<evidence type="ECO:0000313" key="3">
    <source>
        <dbReference type="Proteomes" id="UP000291022"/>
    </source>
</evidence>
<accession>A0A452QTN8</accession>
<sequence>MASVSGSPLPCSSAAPAGRLAPSTRTASLRRTRWKQRKESRRGPMRTRALVFLPKPLL</sequence>
<feature type="region of interest" description="Disordered" evidence="1">
    <location>
        <begin position="1"/>
        <end position="47"/>
    </location>
</feature>
<reference evidence="2" key="3">
    <citation type="submission" date="2025-09" db="UniProtKB">
        <authorList>
            <consortium name="Ensembl"/>
        </authorList>
    </citation>
    <scope>IDENTIFICATION</scope>
</reference>
<reference evidence="2" key="2">
    <citation type="submission" date="2025-08" db="UniProtKB">
        <authorList>
            <consortium name="Ensembl"/>
        </authorList>
    </citation>
    <scope>IDENTIFICATION</scope>
</reference>
<proteinExistence type="predicted"/>
<dbReference type="Ensembl" id="ENSUAMT00000010118.1">
    <property type="protein sequence ID" value="ENSUAMP00000008989.1"/>
    <property type="gene ID" value="ENSUAMG00000007521.1"/>
</dbReference>
<organism evidence="2 3">
    <name type="scientific">Ursus americanus</name>
    <name type="common">American black bear</name>
    <name type="synonym">Euarctos americanus</name>
    <dbReference type="NCBI Taxonomy" id="9643"/>
    <lineage>
        <taxon>Eukaryota</taxon>
        <taxon>Metazoa</taxon>
        <taxon>Chordata</taxon>
        <taxon>Craniata</taxon>
        <taxon>Vertebrata</taxon>
        <taxon>Euteleostomi</taxon>
        <taxon>Mammalia</taxon>
        <taxon>Eutheria</taxon>
        <taxon>Laurasiatheria</taxon>
        <taxon>Carnivora</taxon>
        <taxon>Caniformia</taxon>
        <taxon>Ursidae</taxon>
        <taxon>Ursus</taxon>
    </lineage>
</organism>
<dbReference type="AlphaFoldDB" id="A0A452QTN8"/>
<dbReference type="Proteomes" id="UP000291022">
    <property type="component" value="Unassembled WGS sequence"/>
</dbReference>
<protein>
    <submittedName>
        <fullName evidence="2">Uncharacterized protein</fullName>
    </submittedName>
</protein>
<dbReference type="OMA" id="LRRTTWK"/>
<reference evidence="3" key="1">
    <citation type="submission" date="2016-06" db="EMBL/GenBank/DDBJ databases">
        <title>De novo assembly and RNA-Seq shows season-dependent expression and editing in black bear kidneys.</title>
        <authorList>
            <person name="Korstanje R."/>
            <person name="Srivastava A."/>
            <person name="Sarsani V.K."/>
            <person name="Sheehan S.M."/>
            <person name="Seger R.L."/>
            <person name="Barter M.E."/>
            <person name="Lindqvist C."/>
            <person name="Brody L.C."/>
            <person name="Mullikin J.C."/>
        </authorList>
    </citation>
    <scope>NUCLEOTIDE SEQUENCE [LARGE SCALE GENOMIC DNA]</scope>
</reference>
<evidence type="ECO:0000313" key="2">
    <source>
        <dbReference type="Ensembl" id="ENSUAMP00000008989.1"/>
    </source>
</evidence>
<name>A0A452QTN8_URSAM</name>
<feature type="compositionally biased region" description="Basic residues" evidence="1">
    <location>
        <begin position="28"/>
        <end position="45"/>
    </location>
</feature>